<evidence type="ECO:0000313" key="1">
    <source>
        <dbReference type="EMBL" id="PXV63688.1"/>
    </source>
</evidence>
<dbReference type="Gene3D" id="3.40.109.10">
    <property type="entry name" value="NADH Oxidase"/>
    <property type="match status" value="1"/>
</dbReference>
<dbReference type="InterPro" id="IPR000415">
    <property type="entry name" value="Nitroreductase-like"/>
</dbReference>
<protein>
    <recommendedName>
        <fullName evidence="3">Nitroreductase family protein</fullName>
    </recommendedName>
</protein>
<dbReference type="Proteomes" id="UP000247389">
    <property type="component" value="Unassembled WGS sequence"/>
</dbReference>
<organism evidence="1 2">
    <name type="scientific">Halanaerobium congolense</name>
    <dbReference type="NCBI Taxonomy" id="54121"/>
    <lineage>
        <taxon>Bacteria</taxon>
        <taxon>Bacillati</taxon>
        <taxon>Bacillota</taxon>
        <taxon>Clostridia</taxon>
        <taxon>Halanaerobiales</taxon>
        <taxon>Halanaerobiaceae</taxon>
        <taxon>Halanaerobium</taxon>
    </lineage>
</organism>
<dbReference type="SUPFAM" id="SSF55469">
    <property type="entry name" value="FMN-dependent nitroreductase-like"/>
    <property type="match status" value="1"/>
</dbReference>
<comment type="caution">
    <text evidence="1">The sequence shown here is derived from an EMBL/GenBank/DDBJ whole genome shotgun (WGS) entry which is preliminary data.</text>
</comment>
<dbReference type="RefSeq" id="WP_258363631.1">
    <property type="nucleotide sequence ID" value="NZ_QICM01000022.1"/>
</dbReference>
<proteinExistence type="predicted"/>
<dbReference type="GO" id="GO:0016491">
    <property type="term" value="F:oxidoreductase activity"/>
    <property type="evidence" value="ECO:0007669"/>
    <property type="project" value="InterPro"/>
</dbReference>
<evidence type="ECO:0000313" key="2">
    <source>
        <dbReference type="Proteomes" id="UP000247389"/>
    </source>
</evidence>
<dbReference type="AlphaFoldDB" id="A0A318E4S0"/>
<name>A0A318E4S0_9FIRM</name>
<gene>
    <name evidence="1" type="ORF">C8C78_12246</name>
</gene>
<evidence type="ECO:0008006" key="3">
    <source>
        <dbReference type="Google" id="ProtNLM"/>
    </source>
</evidence>
<reference evidence="1 2" key="1">
    <citation type="submission" date="2018-04" db="EMBL/GenBank/DDBJ databases">
        <title>Subsurface microbial communities from deep shales in Ohio and West Virginia, USA.</title>
        <authorList>
            <person name="Wrighton K."/>
        </authorList>
    </citation>
    <scope>NUCLEOTIDE SEQUENCE [LARGE SCALE GENOMIC DNA]</scope>
    <source>
        <strain evidence="1 2">MSL28</strain>
    </source>
</reference>
<sequence>MSELFEVIRTRRSIRKYKGEVPAKSKIEKVIEEQIGHLLMGTVNPGNFML</sequence>
<dbReference type="EMBL" id="QICM01000022">
    <property type="protein sequence ID" value="PXV63688.1"/>
    <property type="molecule type" value="Genomic_DNA"/>
</dbReference>
<accession>A0A318E4S0</accession>